<feature type="compositionally biased region" description="Basic and acidic residues" evidence="1">
    <location>
        <begin position="20"/>
        <end position="30"/>
    </location>
</feature>
<keyword evidence="3" id="KW-1185">Reference proteome</keyword>
<accession>A0A081N3A0</accession>
<evidence type="ECO:0000313" key="3">
    <source>
        <dbReference type="Proteomes" id="UP000028006"/>
    </source>
</evidence>
<sequence length="516" mass="57990">MDPMSFLSGSPVQEVGFQEGKSDSEDKEALKYLPCPDDNPKPEPKTLSFRTVGLFEEGTSSEPYKALDQYDAEKIIVEWMQFFKSSQPQREEMQKLVRDAVSEGKLTMDELMQKVSEVSSHTAVTQAAKLQLIQEKTSQIHLNLLKVQPVPPEKSFGESSGEVTQGLPDVGKIQLNIPLTGYLKEIDDLKGWVEELKSMGRKQPGYQRRLKQVNEKIEQLVDLGRNIRLDVGHYKDIITEVSTILESARDMDVFFELKKNLESGVSIGDLSKEFSYGSWIADNLKAFSKTVERAILTSSLSFDGVSINNHEDPHCSHKIRPTLVLRYHDGQEFNYLYYPFTKVSPDGSLTKLSESETKDDHIFDMGAITERRAFNESSKYKVTTTTAIHNGDFRKSKLGIILKDPNGKRIKSVRDLNVLDFYEETGLHKTKHAAWQNYLGQMVNETLDADRGFGLTRGRASVLRGGDFSKVSGREAALPSSGSRGFSFGSRSATSDSFTPYAVLYKKAEEENNDSK</sequence>
<reference evidence="2 3" key="1">
    <citation type="submission" date="2014-06" db="EMBL/GenBank/DDBJ databases">
        <title>Whole Genome Sequences of Three Symbiotic Endozoicomonas Bacteria.</title>
        <authorList>
            <person name="Neave M.J."/>
            <person name="Apprill A."/>
            <person name="Voolstra C.R."/>
        </authorList>
    </citation>
    <scope>NUCLEOTIDE SEQUENCE [LARGE SCALE GENOMIC DNA]</scope>
    <source>
        <strain evidence="2 3">LMG 24815</strain>
    </source>
</reference>
<evidence type="ECO:0000256" key="1">
    <source>
        <dbReference type="SAM" id="MobiDB-lite"/>
    </source>
</evidence>
<dbReference type="Proteomes" id="UP000028006">
    <property type="component" value="Unassembled WGS sequence"/>
</dbReference>
<organism evidence="2 3">
    <name type="scientific">Endozoicomonas montiporae</name>
    <dbReference type="NCBI Taxonomy" id="1027273"/>
    <lineage>
        <taxon>Bacteria</taxon>
        <taxon>Pseudomonadati</taxon>
        <taxon>Pseudomonadota</taxon>
        <taxon>Gammaproteobacteria</taxon>
        <taxon>Oceanospirillales</taxon>
        <taxon>Endozoicomonadaceae</taxon>
        <taxon>Endozoicomonas</taxon>
    </lineage>
</organism>
<name>A0A081N3A0_9GAMM</name>
<comment type="caution">
    <text evidence="2">The sequence shown here is derived from an EMBL/GenBank/DDBJ whole genome shotgun (WGS) entry which is preliminary data.</text>
</comment>
<feature type="region of interest" description="Disordered" evidence="1">
    <location>
        <begin position="1"/>
        <end position="45"/>
    </location>
</feature>
<dbReference type="EMBL" id="JOKG01000004">
    <property type="protein sequence ID" value="KEQ12923.1"/>
    <property type="molecule type" value="Genomic_DNA"/>
</dbReference>
<dbReference type="AlphaFoldDB" id="A0A081N3A0"/>
<gene>
    <name evidence="2" type="ORF">GZ77_21040</name>
</gene>
<proteinExistence type="predicted"/>
<evidence type="ECO:0000313" key="2">
    <source>
        <dbReference type="EMBL" id="KEQ12923.1"/>
    </source>
</evidence>
<dbReference type="RefSeq" id="WP_034878362.1">
    <property type="nucleotide sequence ID" value="NZ_JOKG01000004.1"/>
</dbReference>
<protein>
    <submittedName>
        <fullName evidence="2">Uncharacterized protein</fullName>
    </submittedName>
</protein>